<dbReference type="Gene3D" id="1.25.40.10">
    <property type="entry name" value="Tetratricopeptide repeat domain"/>
    <property type="match status" value="2"/>
</dbReference>
<dbReference type="InterPro" id="IPR051114">
    <property type="entry name" value="Mito_RNA_Proc_CCM1"/>
</dbReference>
<dbReference type="PANTHER" id="PTHR47934:SF6">
    <property type="entry name" value="MITOCHONDRIAL GROUP I INTRON SPLICING FACTOR CCM1-RELATED"/>
    <property type="match status" value="1"/>
</dbReference>
<reference evidence="3 4" key="1">
    <citation type="submission" date="2019-04" db="EMBL/GenBank/DDBJ databases">
        <title>High contiguity whole genome sequence and gene annotation resource for two Venturia nashicola isolates.</title>
        <authorList>
            <person name="Prokchorchik M."/>
            <person name="Won K."/>
            <person name="Lee Y."/>
            <person name="Choi E.D."/>
            <person name="Segonzac C."/>
            <person name="Sohn K.H."/>
        </authorList>
    </citation>
    <scope>NUCLEOTIDE SEQUENCE [LARGE SCALE GENOMIC DNA]</scope>
    <source>
        <strain evidence="3 4">PRI2</strain>
    </source>
</reference>
<dbReference type="NCBIfam" id="TIGR00756">
    <property type="entry name" value="PPR"/>
    <property type="match status" value="1"/>
</dbReference>
<sequence length="828" mass="94394">MRRVRLAHVAPKTTANRQFFPRSRILPSTTSTQQKSDFAINDADETHTYQPGEFWLFGNDELRPGYQSGDFWRGSGKRKTWYEGHVEHADKDKEMPDTSAVTPGERSQEDPIKTETWRKDFSLYTHKFHRRVVQAKQYVRAAEKYPECGIGIVSLSPAKGEQSLPPFDTFWNVNFAAISGRYNLAYPKRLRVGNLFVNGEIASRAYQKFELQKIHNPCGNELQHIRHVWSSTHLFWVADQKLHWWPTIMLWFLHNNPEFAAKFLLASYVEPYPPFYMVADSLEYLASYYLQSTEMHTVVEADYFRAMFYILLNSCDATRPSISQKTIFLLATHSTAEQALYLQEVLHKAGIRLHHETLLHFAYVHANAGEFQKALDTLEAAVVAGADPLSESFLATCNKTLHCSVLHPDGYHASSYIISRFLELGAEMNLKLYNVLIVNALAANDLLTALRIFSLLEENKVEIGHVTYLILLNGYKHSTEAVGEFEATVVRKAHECTLRTQDPWLATEILHCTYLHYLKSSDGKDHDHIAIFDSTLAAYTRYFQIWPLRILNIDARQGRERKVYLPPPPAAINIILTAYLKAYPARAPSTFKLFLAYFENAVESGGQTTRYFRRMSKLLTNDYTYNVFLMALSQDERNLQSCTSLVQQMGKVLPAHLLPPDYCTREPLELAQPTAQTWSILLNAFAQHGQVAAAEKVMDLMRKRGLEINVVTWNSLLKGYVLLQDIPGVVEALGRMEGEGFDADKFTTSTLKKITDRQGFIEAWKSMRDQGEKGLFEMDGGKEEELEGEDEQSFVQSVDPLHGSEEDTRTEGTESSHHEGQTEVPQQG</sequence>
<evidence type="ECO:0000313" key="4">
    <source>
        <dbReference type="Proteomes" id="UP000298493"/>
    </source>
</evidence>
<feature type="repeat" description="PPR" evidence="1">
    <location>
        <begin position="674"/>
        <end position="708"/>
    </location>
</feature>
<dbReference type="InterPro" id="IPR002885">
    <property type="entry name" value="PPR_rpt"/>
</dbReference>
<dbReference type="OrthoDB" id="185373at2759"/>
<feature type="compositionally biased region" description="Basic and acidic residues" evidence="2">
    <location>
        <begin position="802"/>
        <end position="821"/>
    </location>
</feature>
<dbReference type="PANTHER" id="PTHR47934">
    <property type="entry name" value="PENTATRICOPEPTIDE REPEAT-CONTAINING PROTEIN PET309, MITOCHONDRIAL"/>
    <property type="match status" value="1"/>
</dbReference>
<accession>A0A4Z1P5Y4</accession>
<dbReference type="GO" id="GO:0003729">
    <property type="term" value="F:mRNA binding"/>
    <property type="evidence" value="ECO:0007669"/>
    <property type="project" value="TreeGrafter"/>
</dbReference>
<dbReference type="Proteomes" id="UP000298493">
    <property type="component" value="Unassembled WGS sequence"/>
</dbReference>
<dbReference type="GO" id="GO:0005739">
    <property type="term" value="C:mitochondrion"/>
    <property type="evidence" value="ECO:0007669"/>
    <property type="project" value="TreeGrafter"/>
</dbReference>
<evidence type="ECO:0000256" key="2">
    <source>
        <dbReference type="SAM" id="MobiDB-lite"/>
    </source>
</evidence>
<dbReference type="InterPro" id="IPR011990">
    <property type="entry name" value="TPR-like_helical_dom_sf"/>
</dbReference>
<dbReference type="EMBL" id="SNSC02000020">
    <property type="protein sequence ID" value="TID15722.1"/>
    <property type="molecule type" value="Genomic_DNA"/>
</dbReference>
<feature type="region of interest" description="Disordered" evidence="2">
    <location>
        <begin position="777"/>
        <end position="828"/>
    </location>
</feature>
<organism evidence="3 4">
    <name type="scientific">Venturia nashicola</name>
    <dbReference type="NCBI Taxonomy" id="86259"/>
    <lineage>
        <taxon>Eukaryota</taxon>
        <taxon>Fungi</taxon>
        <taxon>Dikarya</taxon>
        <taxon>Ascomycota</taxon>
        <taxon>Pezizomycotina</taxon>
        <taxon>Dothideomycetes</taxon>
        <taxon>Pleosporomycetidae</taxon>
        <taxon>Venturiales</taxon>
        <taxon>Venturiaceae</taxon>
        <taxon>Venturia</taxon>
    </lineage>
</organism>
<comment type="caution">
    <text evidence="3">The sequence shown here is derived from an EMBL/GenBank/DDBJ whole genome shotgun (WGS) entry which is preliminary data.</text>
</comment>
<dbReference type="AlphaFoldDB" id="A0A4Z1P5Y4"/>
<dbReference type="Pfam" id="PF13041">
    <property type="entry name" value="PPR_2"/>
    <property type="match status" value="1"/>
</dbReference>
<gene>
    <name evidence="3" type="ORF">E6O75_ATG08050</name>
</gene>
<evidence type="ECO:0000313" key="3">
    <source>
        <dbReference type="EMBL" id="TID15722.1"/>
    </source>
</evidence>
<name>A0A4Z1P5Y4_9PEZI</name>
<keyword evidence="4" id="KW-1185">Reference proteome</keyword>
<dbReference type="STRING" id="86259.A0A4Z1P5Y4"/>
<protein>
    <submittedName>
        <fullName evidence="3">Pentatricopeptide repeat protein</fullName>
    </submittedName>
</protein>
<dbReference type="PROSITE" id="PS51375">
    <property type="entry name" value="PPR"/>
    <property type="match status" value="2"/>
</dbReference>
<dbReference type="GO" id="GO:0007005">
    <property type="term" value="P:mitochondrion organization"/>
    <property type="evidence" value="ECO:0007669"/>
    <property type="project" value="TreeGrafter"/>
</dbReference>
<feature type="repeat" description="PPR" evidence="1">
    <location>
        <begin position="709"/>
        <end position="743"/>
    </location>
</feature>
<proteinExistence type="predicted"/>
<evidence type="ECO:0000256" key="1">
    <source>
        <dbReference type="PROSITE-ProRule" id="PRU00708"/>
    </source>
</evidence>
<dbReference type="GO" id="GO:0006396">
    <property type="term" value="P:RNA processing"/>
    <property type="evidence" value="ECO:0007669"/>
    <property type="project" value="TreeGrafter"/>
</dbReference>